<accession>A0A9P9DIR3</accession>
<comment type="caution">
    <text evidence="1">The sequence shown here is derived from an EMBL/GenBank/DDBJ whole genome shotgun (WGS) entry which is preliminary data.</text>
</comment>
<dbReference type="OrthoDB" id="3350591at2759"/>
<evidence type="ECO:0000313" key="2">
    <source>
        <dbReference type="Proteomes" id="UP000700596"/>
    </source>
</evidence>
<dbReference type="AlphaFoldDB" id="A0A9P9DIR3"/>
<reference evidence="1" key="1">
    <citation type="journal article" date="2021" name="Nat. Commun.">
        <title>Genetic determinants of endophytism in the Arabidopsis root mycobiome.</title>
        <authorList>
            <person name="Mesny F."/>
            <person name="Miyauchi S."/>
            <person name="Thiergart T."/>
            <person name="Pickel B."/>
            <person name="Atanasova L."/>
            <person name="Karlsson M."/>
            <person name="Huettel B."/>
            <person name="Barry K.W."/>
            <person name="Haridas S."/>
            <person name="Chen C."/>
            <person name="Bauer D."/>
            <person name="Andreopoulos W."/>
            <person name="Pangilinan J."/>
            <person name="LaButti K."/>
            <person name="Riley R."/>
            <person name="Lipzen A."/>
            <person name="Clum A."/>
            <person name="Drula E."/>
            <person name="Henrissat B."/>
            <person name="Kohler A."/>
            <person name="Grigoriev I.V."/>
            <person name="Martin F.M."/>
            <person name="Hacquard S."/>
        </authorList>
    </citation>
    <scope>NUCLEOTIDE SEQUENCE</scope>
    <source>
        <strain evidence="1">MPI-CAGE-CH-0243</strain>
    </source>
</reference>
<gene>
    <name evidence="1" type="ORF">B0J11DRAFT_534869</name>
</gene>
<dbReference type="Pfam" id="PF12311">
    <property type="entry name" value="DUF3632"/>
    <property type="match status" value="1"/>
</dbReference>
<dbReference type="InterPro" id="IPR022085">
    <property type="entry name" value="OpdG"/>
</dbReference>
<keyword evidence="2" id="KW-1185">Reference proteome</keyword>
<evidence type="ECO:0000313" key="1">
    <source>
        <dbReference type="EMBL" id="KAH7119919.1"/>
    </source>
</evidence>
<protein>
    <submittedName>
        <fullName evidence="1">Uncharacterized protein</fullName>
    </submittedName>
</protein>
<sequence length="324" mass="36666">MSTPSPSDKEPLALNLFNEHDDDEDIFYKKNLQDLLDGTVSPSKAASDFDTWVTTSSHQRLTALLSRPFPYTLTVEEEKSGTNLRTISPNASGFIELVFPTIARLCSAFPPHHEGQDRIIGFLEALRALPEHRAPDGIPEEAGAEGHFITLWPFGGNWRALAEVFRREAEDFSYPYSDIETPGSEVQIRWRNFQSAIARLTTLNLIDCGFLCALGNIVPSSYNYPDFKTRKIGGPNRVGGDVIAGAQWILWPDEGAYVYQQCKKVEKIEGLRTMWSMERWNVWKEQFAFVTGDERFDTQARAVAKVVGRQMLALEKEDVERKED</sequence>
<name>A0A9P9DIR3_9PLEO</name>
<proteinExistence type="predicted"/>
<organism evidence="1 2">
    <name type="scientific">Dendryphion nanum</name>
    <dbReference type="NCBI Taxonomy" id="256645"/>
    <lineage>
        <taxon>Eukaryota</taxon>
        <taxon>Fungi</taxon>
        <taxon>Dikarya</taxon>
        <taxon>Ascomycota</taxon>
        <taxon>Pezizomycotina</taxon>
        <taxon>Dothideomycetes</taxon>
        <taxon>Pleosporomycetidae</taxon>
        <taxon>Pleosporales</taxon>
        <taxon>Torulaceae</taxon>
        <taxon>Dendryphion</taxon>
    </lineage>
</organism>
<dbReference type="EMBL" id="JAGMWT010000011">
    <property type="protein sequence ID" value="KAH7119919.1"/>
    <property type="molecule type" value="Genomic_DNA"/>
</dbReference>
<dbReference type="Proteomes" id="UP000700596">
    <property type="component" value="Unassembled WGS sequence"/>
</dbReference>